<reference evidence="2" key="2">
    <citation type="journal article" date="2021" name="PeerJ">
        <title>Extensive microbial diversity within the chicken gut microbiome revealed by metagenomics and culture.</title>
        <authorList>
            <person name="Gilroy R."/>
            <person name="Ravi A."/>
            <person name="Getino M."/>
            <person name="Pursley I."/>
            <person name="Horton D.L."/>
            <person name="Alikhan N.F."/>
            <person name="Baker D."/>
            <person name="Gharbi K."/>
            <person name="Hall N."/>
            <person name="Watson M."/>
            <person name="Adriaenssens E.M."/>
            <person name="Foster-Nyarko E."/>
            <person name="Jarju S."/>
            <person name="Secka A."/>
            <person name="Antonio M."/>
            <person name="Oren A."/>
            <person name="Chaudhuri R.R."/>
            <person name="La Ragione R."/>
            <person name="Hildebrand F."/>
            <person name="Pallen M.J."/>
        </authorList>
    </citation>
    <scope>NUCLEOTIDE SEQUENCE</scope>
    <source>
        <strain evidence="2">20514</strain>
    </source>
</reference>
<reference evidence="2" key="1">
    <citation type="submission" date="2020-10" db="EMBL/GenBank/DDBJ databases">
        <authorList>
            <person name="Gilroy R."/>
        </authorList>
    </citation>
    <scope>NUCLEOTIDE SEQUENCE</scope>
    <source>
        <strain evidence="2">20514</strain>
    </source>
</reference>
<comment type="caution">
    <text evidence="2">The sequence shown here is derived from an EMBL/GenBank/DDBJ whole genome shotgun (WGS) entry which is preliminary data.</text>
</comment>
<accession>A0A9D9EJK2</accession>
<organism evidence="2 3">
    <name type="scientific">Candidatus Cryptobacteroides merdigallinarum</name>
    <dbReference type="NCBI Taxonomy" id="2840770"/>
    <lineage>
        <taxon>Bacteria</taxon>
        <taxon>Pseudomonadati</taxon>
        <taxon>Bacteroidota</taxon>
        <taxon>Bacteroidia</taxon>
        <taxon>Bacteroidales</taxon>
        <taxon>Candidatus Cryptobacteroides</taxon>
    </lineage>
</organism>
<evidence type="ECO:0000313" key="2">
    <source>
        <dbReference type="EMBL" id="MBO8448120.1"/>
    </source>
</evidence>
<protein>
    <recommendedName>
        <fullName evidence="4">DUF5689 domain-containing protein</fullName>
    </recommendedName>
</protein>
<dbReference type="EMBL" id="JADIMQ010000038">
    <property type="protein sequence ID" value="MBO8448120.1"/>
    <property type="molecule type" value="Genomic_DNA"/>
</dbReference>
<evidence type="ECO:0000313" key="3">
    <source>
        <dbReference type="Proteomes" id="UP000810252"/>
    </source>
</evidence>
<name>A0A9D9EJK2_9BACT</name>
<dbReference type="AlphaFoldDB" id="A0A9D9EJK2"/>
<dbReference type="Proteomes" id="UP000810252">
    <property type="component" value="Unassembled WGS sequence"/>
</dbReference>
<keyword evidence="1" id="KW-0732">Signal</keyword>
<proteinExistence type="predicted"/>
<evidence type="ECO:0000256" key="1">
    <source>
        <dbReference type="SAM" id="SignalP"/>
    </source>
</evidence>
<feature type="signal peptide" evidence="1">
    <location>
        <begin position="1"/>
        <end position="21"/>
    </location>
</feature>
<evidence type="ECO:0008006" key="4">
    <source>
        <dbReference type="Google" id="ProtNLM"/>
    </source>
</evidence>
<feature type="chain" id="PRO_5039329740" description="DUF5689 domain-containing protein" evidence="1">
    <location>
        <begin position="22"/>
        <end position="683"/>
    </location>
</feature>
<gene>
    <name evidence="2" type="ORF">IAC29_02470</name>
</gene>
<sequence>MKTTRLIFIALLSFMAAQCSTDEMQPDPDTDPGSGTVNLTLRSAATDTRTSLAGDGSVEWSPDDNVWVNGQMYFVLPDGNDPTKATVENVASAVDFLASFPDEPLMMDNGSYGVYIRENQTYSENSFGPSDNPMIAYSTSTDLQFRNIGGVVRIAVRGSQSVGNVAFIANDLNPAAGNLLIPAEDIQTGALADEYSDFDGADNGYERIYLGTGEPVTLSSSATTFDFVVAPRTYKGGFSVYVEDTEGNVAGHSTTGDFTVLRSTLNPMTAFDFEPLSEPEVSLSSATATSFEVTVSAPSGFPLKSAVVPAEEWDSWTFQDDNARSAILSSSYDAFSVGTGSHTFTADKCSVNTWDETVLSAATEYVVVTGYYLSDRIIGPLSIQRITTEDPSGTPPVISADLTPGTEYDRLLASISVENAVSATYAVMSESRYQYIRDDYQSDEEMLAVYGTMLSSDELSEALAGRLTIEYSDIYVLPSTEYRLVVSATSAGGMVSTLSSTAVTSEHIPSDAVWEEVPENVQMSLQCFDSGYEGPVRVEKMKGEPVFRFAFPLADDENFNICMNDVGYVKTDSEPRYIYVELRDFDGYSGEPFIAPGESYIGYTSQEGQAFMMSSYSFVSRSGEYSIRIEISFRLASFDSNGNMNEFIDGAILFEEFPLSILGTGGSMSGEDFTGGSDAEIPW</sequence>